<dbReference type="RefSeq" id="XP_068352487.1">
    <property type="nucleotide sequence ID" value="XM_068509536.1"/>
</dbReference>
<dbReference type="EMBL" id="MLAK01001009">
    <property type="protein sequence ID" value="OHS99350.1"/>
    <property type="molecule type" value="Genomic_DNA"/>
</dbReference>
<dbReference type="Gene3D" id="1.25.10.10">
    <property type="entry name" value="Leucine-rich Repeat Variant"/>
    <property type="match status" value="1"/>
</dbReference>
<protein>
    <recommendedName>
        <fullName evidence="2">TOG domain-containing protein</fullName>
    </recommendedName>
</protein>
<evidence type="ECO:0000256" key="1">
    <source>
        <dbReference type="SAM" id="MobiDB-lite"/>
    </source>
</evidence>
<name>A0A1J4JJK7_9EUKA</name>
<feature type="compositionally biased region" description="Polar residues" evidence="1">
    <location>
        <begin position="282"/>
        <end position="300"/>
    </location>
</feature>
<evidence type="ECO:0000259" key="2">
    <source>
        <dbReference type="SMART" id="SM01349"/>
    </source>
</evidence>
<dbReference type="InterPro" id="IPR016024">
    <property type="entry name" value="ARM-type_fold"/>
</dbReference>
<dbReference type="Pfam" id="PF12348">
    <property type="entry name" value="CLASP_N"/>
    <property type="match status" value="1"/>
</dbReference>
<feature type="compositionally biased region" description="Polar residues" evidence="1">
    <location>
        <begin position="255"/>
        <end position="269"/>
    </location>
</feature>
<accession>A0A1J4JJK7</accession>
<feature type="domain" description="TOG" evidence="2">
    <location>
        <begin position="381"/>
        <end position="605"/>
    </location>
</feature>
<organism evidence="3 4">
    <name type="scientific">Tritrichomonas foetus</name>
    <dbReference type="NCBI Taxonomy" id="1144522"/>
    <lineage>
        <taxon>Eukaryota</taxon>
        <taxon>Metamonada</taxon>
        <taxon>Parabasalia</taxon>
        <taxon>Tritrichomonadida</taxon>
        <taxon>Tritrichomonadidae</taxon>
        <taxon>Tritrichomonas</taxon>
    </lineage>
</organism>
<dbReference type="GeneID" id="94844240"/>
<comment type="caution">
    <text evidence="3">The sequence shown here is derived from an EMBL/GenBank/DDBJ whole genome shotgun (WGS) entry which is preliminary data.</text>
</comment>
<reference evidence="3" key="1">
    <citation type="submission" date="2016-10" db="EMBL/GenBank/DDBJ databases">
        <authorList>
            <person name="Benchimol M."/>
            <person name="Almeida L.G."/>
            <person name="Vasconcelos A.T."/>
            <person name="Perreira-Neves A."/>
            <person name="Rosa I.A."/>
            <person name="Tasca T."/>
            <person name="Bogo M.R."/>
            <person name="de Souza W."/>
        </authorList>
    </citation>
    <scope>NUCLEOTIDE SEQUENCE [LARGE SCALE GENOMIC DNA]</scope>
    <source>
        <strain evidence="3">K</strain>
    </source>
</reference>
<dbReference type="SUPFAM" id="SSF48371">
    <property type="entry name" value="ARM repeat"/>
    <property type="match status" value="2"/>
</dbReference>
<dbReference type="InterPro" id="IPR034085">
    <property type="entry name" value="TOG"/>
</dbReference>
<keyword evidence="4" id="KW-1185">Reference proteome</keyword>
<evidence type="ECO:0000313" key="4">
    <source>
        <dbReference type="Proteomes" id="UP000179807"/>
    </source>
</evidence>
<evidence type="ECO:0000313" key="3">
    <source>
        <dbReference type="EMBL" id="OHS99350.1"/>
    </source>
</evidence>
<dbReference type="OrthoDB" id="10575653at2759"/>
<dbReference type="Proteomes" id="UP000179807">
    <property type="component" value="Unassembled WGS sequence"/>
</dbReference>
<dbReference type="AlphaFoldDB" id="A0A1J4JJK7"/>
<dbReference type="InterPro" id="IPR011989">
    <property type="entry name" value="ARM-like"/>
</dbReference>
<sequence>MAFSQHSLEKLQQIRTLHSDFLRDSASVSDYLKYLSMLQIQYSECHLAIVSALSSAIIFANVTDDLHHFGKCFSSLISSTDEVVRRSCLSLISLLSQKGQLEQVLKHFSPLFSSWNERAQEMMLSFAFSFVPKEANKFKVFLPFAETCRNSKDELLSSTATDFIIYLKAPQKETTNEPKAVMMLRSSINFSKIHENFPMDFIDDFVDDDDESDKIEPPKKVDIPERNFDEYDENAAPPPGRSLLMNSMELKIPNNDKNSPKRNSPIPSHSTEDISPKKKSSRNSVGDTQKSTHTESTMIPRSTKKQRNSEDLRPKSKASAFSNSIEDHEFQETENTSQHRTKTALPTKQRESSRSPKPSSPKPKPSSARSKNTSAPIPQPAESPKKKKAPPPPPISELTENLRSKDWEQQQKAVDLLMEQLNTDSAPLAPHCKDIWLNLLDSASSPRTMLANNALQLAEAFYAEFSKELCPQTSQWISSLLNMTCSSHQFIADGASAVLLSIADHSPRTRVFSSFMSGIKHKNSIARGKATQCMSIVLTQGNIDEKELKMLVQNVAPLIRDTRVETRDAAKKALKDLSKDERFAGIAKMSLSAQDYTELKKNVDI</sequence>
<dbReference type="VEuPathDB" id="TrichDB:TRFO_34202"/>
<feature type="region of interest" description="Disordered" evidence="1">
    <location>
        <begin position="208"/>
        <end position="403"/>
    </location>
</feature>
<gene>
    <name evidence="3" type="ORF">TRFO_34202</name>
</gene>
<dbReference type="InterPro" id="IPR024395">
    <property type="entry name" value="CLASP_N_dom"/>
</dbReference>
<feature type="compositionally biased region" description="Basic and acidic residues" evidence="1">
    <location>
        <begin position="214"/>
        <end position="229"/>
    </location>
</feature>
<proteinExistence type="predicted"/>
<dbReference type="SMART" id="SM01349">
    <property type="entry name" value="TOG"/>
    <property type="match status" value="1"/>
</dbReference>